<proteinExistence type="predicted"/>
<dbReference type="InterPro" id="IPR029039">
    <property type="entry name" value="Flavoprotein-like_sf"/>
</dbReference>
<sequence>MATKKKILAIIGSTRARSSNLFLVTEMIKASADIFDISVYDSISKLPHFNPDLDTTSPPQEVAAFRKQIMEADGIFICTPEYVFSLPGSLKNAIEWCVSTTVFSKKPAGLITASASGEKAHEELQLIMQTVETVFTADTTWLIQGIKGKFNAEGILVHQETQSQMHAFIKAFNTLMER</sequence>
<keyword evidence="3" id="KW-1185">Reference proteome</keyword>
<gene>
    <name evidence="2" type="ordered locus">CHU_0672</name>
</gene>
<dbReference type="EMBL" id="CP000383">
    <property type="protein sequence ID" value="ABG57959.1"/>
    <property type="molecule type" value="Genomic_DNA"/>
</dbReference>
<evidence type="ECO:0000313" key="2">
    <source>
        <dbReference type="EMBL" id="ABG57959.1"/>
    </source>
</evidence>
<dbReference type="Gene3D" id="3.40.50.360">
    <property type="match status" value="1"/>
</dbReference>
<dbReference type="OrthoDB" id="9812295at2"/>
<dbReference type="PANTHER" id="PTHR30543">
    <property type="entry name" value="CHROMATE REDUCTASE"/>
    <property type="match status" value="1"/>
</dbReference>
<dbReference type="PANTHER" id="PTHR30543:SF21">
    <property type="entry name" value="NAD(P)H-DEPENDENT FMN REDUCTASE LOT6"/>
    <property type="match status" value="1"/>
</dbReference>
<dbReference type="InterPro" id="IPR005025">
    <property type="entry name" value="FMN_Rdtase-like_dom"/>
</dbReference>
<name>A0A6N4SNS4_CYTH3</name>
<dbReference type="GO" id="GO:0016491">
    <property type="term" value="F:oxidoreductase activity"/>
    <property type="evidence" value="ECO:0007669"/>
    <property type="project" value="InterPro"/>
</dbReference>
<dbReference type="Pfam" id="PF03358">
    <property type="entry name" value="FMN_red"/>
    <property type="match status" value="1"/>
</dbReference>
<evidence type="ECO:0000259" key="1">
    <source>
        <dbReference type="Pfam" id="PF03358"/>
    </source>
</evidence>
<dbReference type="InterPro" id="IPR050712">
    <property type="entry name" value="NAD(P)H-dep_reductase"/>
</dbReference>
<accession>A0A6N4SNS4</accession>
<evidence type="ECO:0000313" key="3">
    <source>
        <dbReference type="Proteomes" id="UP000001822"/>
    </source>
</evidence>
<protein>
    <recommendedName>
        <fullName evidence="1">NADPH-dependent FMN reductase-like domain-containing protein</fullName>
    </recommendedName>
</protein>
<feature type="domain" description="NADPH-dependent FMN reductase-like" evidence="1">
    <location>
        <begin position="6"/>
        <end position="143"/>
    </location>
</feature>
<dbReference type="AlphaFoldDB" id="A0A6N4SNS4"/>
<reference evidence="2 3" key="1">
    <citation type="journal article" date="2007" name="Appl. Environ. Microbiol.">
        <title>Genome sequence of the cellulolytic gliding bacterium Cytophaga hutchinsonii.</title>
        <authorList>
            <person name="Xie G."/>
            <person name="Bruce D.C."/>
            <person name="Challacombe J.F."/>
            <person name="Chertkov O."/>
            <person name="Detter J.C."/>
            <person name="Gilna P."/>
            <person name="Han C.S."/>
            <person name="Lucas S."/>
            <person name="Misra M."/>
            <person name="Myers G.L."/>
            <person name="Richardson P."/>
            <person name="Tapia R."/>
            <person name="Thayer N."/>
            <person name="Thompson L.S."/>
            <person name="Brettin T.S."/>
            <person name="Henrissat B."/>
            <person name="Wilson D.B."/>
            <person name="McBride M.J."/>
        </authorList>
    </citation>
    <scope>NUCLEOTIDE SEQUENCE [LARGE SCALE GENOMIC DNA]</scope>
    <source>
        <strain evidence="3">ATCC 33406 / DSM 1761 / CIP 103989 / NBRC 15051 / NCIMB 9469 / D465</strain>
    </source>
</reference>
<organism evidence="2 3">
    <name type="scientific">Cytophaga hutchinsonii (strain ATCC 33406 / DSM 1761 / CIP 103989 / NBRC 15051 / NCIMB 9469 / D465)</name>
    <dbReference type="NCBI Taxonomy" id="269798"/>
    <lineage>
        <taxon>Bacteria</taxon>
        <taxon>Pseudomonadati</taxon>
        <taxon>Bacteroidota</taxon>
        <taxon>Cytophagia</taxon>
        <taxon>Cytophagales</taxon>
        <taxon>Cytophagaceae</taxon>
        <taxon>Cytophaga</taxon>
    </lineage>
</organism>
<dbReference type="GO" id="GO:0010181">
    <property type="term" value="F:FMN binding"/>
    <property type="evidence" value="ECO:0007669"/>
    <property type="project" value="TreeGrafter"/>
</dbReference>
<dbReference type="Proteomes" id="UP000001822">
    <property type="component" value="Chromosome"/>
</dbReference>
<dbReference type="SUPFAM" id="SSF52218">
    <property type="entry name" value="Flavoproteins"/>
    <property type="match status" value="1"/>
</dbReference>
<dbReference type="KEGG" id="chu:CHU_0672"/>
<dbReference type="GO" id="GO:0005829">
    <property type="term" value="C:cytosol"/>
    <property type="evidence" value="ECO:0007669"/>
    <property type="project" value="TreeGrafter"/>
</dbReference>